<dbReference type="AlphaFoldDB" id="M6KTC7"/>
<evidence type="ECO:0000313" key="1">
    <source>
        <dbReference type="EMBL" id="EMN31037.1"/>
    </source>
</evidence>
<protein>
    <submittedName>
        <fullName evidence="1">Uncharacterized protein</fullName>
    </submittedName>
</protein>
<accession>M6KTC7</accession>
<sequence>MNKKTKDVLESHLAGFLDETLKGLRDVAQKELFNKKAQELSGLPQATTEMEPCEFCGTVKSKGMVCLPSNTNCRRRRNA</sequence>
<proteinExistence type="predicted"/>
<name>M6KTC7_LEPIR</name>
<organism evidence="1 2">
    <name type="scientific">Leptospira interrogans serovar Pyrogenes str. L0374</name>
    <dbReference type="NCBI Taxonomy" id="1049928"/>
    <lineage>
        <taxon>Bacteria</taxon>
        <taxon>Pseudomonadati</taxon>
        <taxon>Spirochaetota</taxon>
        <taxon>Spirochaetia</taxon>
        <taxon>Leptospirales</taxon>
        <taxon>Leptospiraceae</taxon>
        <taxon>Leptospira</taxon>
    </lineage>
</organism>
<evidence type="ECO:0000313" key="2">
    <source>
        <dbReference type="Proteomes" id="UP000012137"/>
    </source>
</evidence>
<reference evidence="1 2" key="1">
    <citation type="submission" date="2013-01" db="EMBL/GenBank/DDBJ databases">
        <authorList>
            <person name="Harkins D.M."/>
            <person name="Durkin A.S."/>
            <person name="Brinkac L.M."/>
            <person name="Haft D.H."/>
            <person name="Selengut J.D."/>
            <person name="Sanka R."/>
            <person name="DePew J."/>
            <person name="Purushe J."/>
            <person name="Peacock S.J."/>
            <person name="Thaipadungpanit J."/>
            <person name="Wuthiekanun V.W."/>
            <person name="Day N.P."/>
            <person name="Vinetz J.M."/>
            <person name="Sutton G.G."/>
            <person name="Nierman W.C."/>
            <person name="Fouts D.E."/>
        </authorList>
    </citation>
    <scope>NUCLEOTIDE SEQUENCE [LARGE SCALE GENOMIC DNA]</scope>
    <source>
        <strain evidence="1 2">L0374</strain>
    </source>
</reference>
<gene>
    <name evidence="1" type="ORF">LEP1GSC083_2029</name>
</gene>
<comment type="caution">
    <text evidence="1">The sequence shown here is derived from an EMBL/GenBank/DDBJ whole genome shotgun (WGS) entry which is preliminary data.</text>
</comment>
<dbReference type="Proteomes" id="UP000012137">
    <property type="component" value="Unassembled WGS sequence"/>
</dbReference>
<dbReference type="EMBL" id="AHMZ02000068">
    <property type="protein sequence ID" value="EMN31037.1"/>
    <property type="molecule type" value="Genomic_DNA"/>
</dbReference>